<proteinExistence type="predicted"/>
<dbReference type="Proteomes" id="UP000520156">
    <property type="component" value="Unassembled WGS sequence"/>
</dbReference>
<accession>A0A7X1KDE0</accession>
<organism evidence="1 2">
    <name type="scientific">Novosphingobium aerophilum</name>
    <dbReference type="NCBI Taxonomy" id="2839843"/>
    <lineage>
        <taxon>Bacteria</taxon>
        <taxon>Pseudomonadati</taxon>
        <taxon>Pseudomonadota</taxon>
        <taxon>Alphaproteobacteria</taxon>
        <taxon>Sphingomonadales</taxon>
        <taxon>Sphingomonadaceae</taxon>
        <taxon>Novosphingobium</taxon>
    </lineage>
</organism>
<keyword evidence="2" id="KW-1185">Reference proteome</keyword>
<gene>
    <name evidence="1" type="ORF">H7F49_16220</name>
</gene>
<evidence type="ECO:0000313" key="2">
    <source>
        <dbReference type="Proteomes" id="UP000520156"/>
    </source>
</evidence>
<sequence length="131" mass="14973">MRTNLEFRAATFLAEQSDDGVQGEIIARYLADRLPDHGFTVDGVSAEDWGWRVSLQNAAFPLWIGCGHYQEFPDGVLCFIEPSRPFVRRWFKKIATGERVEDLAKAVEVIVRASGRATDIRWWTEEENVRG</sequence>
<name>A0A7X1KDE0_9SPHN</name>
<reference evidence="1 2" key="1">
    <citation type="submission" date="2020-08" db="EMBL/GenBank/DDBJ databases">
        <title>The genome sequence of Novosphingobium flavum 4Y4.</title>
        <authorList>
            <person name="Liu Y."/>
        </authorList>
    </citation>
    <scope>NUCLEOTIDE SEQUENCE [LARGE SCALE GENOMIC DNA]</scope>
    <source>
        <strain evidence="1 2">4Y4</strain>
    </source>
</reference>
<protein>
    <submittedName>
        <fullName evidence="1">Uncharacterized protein</fullName>
    </submittedName>
</protein>
<dbReference type="EMBL" id="JACLAU010000040">
    <property type="protein sequence ID" value="MBC2653239.1"/>
    <property type="molecule type" value="Genomic_DNA"/>
</dbReference>
<dbReference type="AlphaFoldDB" id="A0A7X1KDE0"/>
<comment type="caution">
    <text evidence="1">The sequence shown here is derived from an EMBL/GenBank/DDBJ whole genome shotgun (WGS) entry which is preliminary data.</text>
</comment>
<evidence type="ECO:0000313" key="1">
    <source>
        <dbReference type="EMBL" id="MBC2653239.1"/>
    </source>
</evidence>
<dbReference type="RefSeq" id="WP_185684624.1">
    <property type="nucleotide sequence ID" value="NZ_JACLAU010000040.1"/>
</dbReference>